<comment type="similarity">
    <text evidence="2">Belongs to the bZIP family.</text>
</comment>
<evidence type="ECO:0000259" key="9">
    <source>
        <dbReference type="PROSITE" id="PS50217"/>
    </source>
</evidence>
<name>A0A9Q5I5F3_SANBA</name>
<feature type="region of interest" description="Disordered" evidence="8">
    <location>
        <begin position="127"/>
        <end position="211"/>
    </location>
</feature>
<dbReference type="GO" id="GO:0003700">
    <property type="term" value="F:DNA-binding transcription factor activity"/>
    <property type="evidence" value="ECO:0007669"/>
    <property type="project" value="InterPro"/>
</dbReference>
<keyword evidence="6" id="KW-0539">Nucleus</keyword>
<evidence type="ECO:0000313" key="10">
    <source>
        <dbReference type="EMBL" id="OCB91989.1"/>
    </source>
</evidence>
<dbReference type="InterPro" id="IPR004827">
    <property type="entry name" value="bZIP"/>
</dbReference>
<keyword evidence="7" id="KW-0175">Coiled coil</keyword>
<evidence type="ECO:0000256" key="4">
    <source>
        <dbReference type="ARBA" id="ARBA00023125"/>
    </source>
</evidence>
<feature type="region of interest" description="Disordered" evidence="8">
    <location>
        <begin position="501"/>
        <end position="548"/>
    </location>
</feature>
<evidence type="ECO:0000313" key="11">
    <source>
        <dbReference type="Proteomes" id="UP000757232"/>
    </source>
</evidence>
<evidence type="ECO:0000256" key="3">
    <source>
        <dbReference type="ARBA" id="ARBA00023015"/>
    </source>
</evidence>
<accession>A0A9Q5I5F3</accession>
<dbReference type="Pfam" id="PF00170">
    <property type="entry name" value="bZIP_1"/>
    <property type="match status" value="1"/>
</dbReference>
<comment type="subcellular location">
    <subcellularLocation>
        <location evidence="1">Nucleus</location>
    </subcellularLocation>
</comment>
<sequence length="639" mass="69177">MDFQSSRAQFALDAAAVSVLSAWENSQRHRPTASASTTVIHRTPVRYNNGFPISPVTPSSSPPSSTSLTLSNQWTPCPSSMSEYEMLQLHRAMMPATAPIADREPCLPASNTQTQFFNFDFSLPNLPHLPVQQPQHPQHYFQQRQQQQQQRCSPPLPTPTTPSSSSTLFNSPPVSPASNMSYRRESPSSSSGTKRVSDECSSSMASSAKKPRAYASLKDYVPPDVTGLSKREARLVKNRAAAFLSRQRKREEFELMEIRVAELERENARLREMADGASPEPSSSTDSPELDLLRMQLAASRQRECELVHRLEMLKHEQQKVKMETNEPSLSDGTSSGANSPIMAPTLPFKNIVSNPKTGASLGLMVLLCALPSLLSQPSSHLRSTLPTSQSFLDTIQWDASSIFQAPTSATIDEIPSWELDFSGTQSGATTGNMDMDVDYANMHNPKEEEPEWQKLELGLDGGEGMGIAGLGLGSLDISFATTRTKDGKFRVRVHSSASSSASALVNPSKPETISPTPDDLANAMHTGLSASLPSPAQSHSSSTPEIDTNVNPLAFSFVDADPLGPFLGAGSSPTGTATFELGAPFDLAGSNADPRQLISGFSGFEAGMRAGERRRVRIALRSLPQQGGEGGEWEIEVR</sequence>
<keyword evidence="4" id="KW-0238">DNA-binding</keyword>
<keyword evidence="3" id="KW-0805">Transcription regulation</keyword>
<dbReference type="PROSITE" id="PS50217">
    <property type="entry name" value="BZIP"/>
    <property type="match status" value="1"/>
</dbReference>
<feature type="coiled-coil region" evidence="7">
    <location>
        <begin position="246"/>
        <end position="273"/>
    </location>
</feature>
<feature type="compositionally biased region" description="Low complexity" evidence="8">
    <location>
        <begin position="161"/>
        <end position="172"/>
    </location>
</feature>
<evidence type="ECO:0000256" key="8">
    <source>
        <dbReference type="SAM" id="MobiDB-lite"/>
    </source>
</evidence>
<dbReference type="SUPFAM" id="SSF57959">
    <property type="entry name" value="Leucine zipper domain"/>
    <property type="match status" value="1"/>
</dbReference>
<keyword evidence="5" id="KW-0804">Transcription</keyword>
<evidence type="ECO:0000256" key="6">
    <source>
        <dbReference type="ARBA" id="ARBA00023242"/>
    </source>
</evidence>
<dbReference type="AlphaFoldDB" id="A0A9Q5I5F3"/>
<feature type="compositionally biased region" description="Low complexity" evidence="8">
    <location>
        <begin position="54"/>
        <end position="71"/>
    </location>
</feature>
<reference evidence="10" key="1">
    <citation type="submission" date="2016-06" db="EMBL/GenBank/DDBJ databases">
        <title>Draft Genome sequence of the fungus Inonotus baumii.</title>
        <authorList>
            <person name="Zhu H."/>
            <person name="Lin W."/>
        </authorList>
    </citation>
    <scope>NUCLEOTIDE SEQUENCE</scope>
    <source>
        <strain evidence="10">821</strain>
    </source>
</reference>
<feature type="compositionally biased region" description="Low complexity" evidence="8">
    <location>
        <begin position="127"/>
        <end position="153"/>
    </location>
</feature>
<proteinExistence type="inferred from homology"/>
<dbReference type="PANTHER" id="PTHR47416">
    <property type="entry name" value="BASIC-LEUCINE ZIPPER TRANSCRIPTION FACTOR F-RELATED"/>
    <property type="match status" value="1"/>
</dbReference>
<feature type="domain" description="BZIP" evidence="9">
    <location>
        <begin position="228"/>
        <end position="272"/>
    </location>
</feature>
<dbReference type="OrthoDB" id="674948at2759"/>
<evidence type="ECO:0000256" key="1">
    <source>
        <dbReference type="ARBA" id="ARBA00004123"/>
    </source>
</evidence>
<dbReference type="InterPro" id="IPR046347">
    <property type="entry name" value="bZIP_sf"/>
</dbReference>
<comment type="caution">
    <text evidence="10">The sequence shown here is derived from an EMBL/GenBank/DDBJ whole genome shotgun (WGS) entry which is preliminary data.</text>
</comment>
<dbReference type="GO" id="GO:0003677">
    <property type="term" value="F:DNA binding"/>
    <property type="evidence" value="ECO:0007669"/>
    <property type="project" value="UniProtKB-KW"/>
</dbReference>
<dbReference type="Gene3D" id="1.20.5.170">
    <property type="match status" value="1"/>
</dbReference>
<gene>
    <name evidence="10" type="ORF">A7U60_g697</name>
</gene>
<dbReference type="Proteomes" id="UP000757232">
    <property type="component" value="Unassembled WGS sequence"/>
</dbReference>
<dbReference type="PANTHER" id="PTHR47416:SF8">
    <property type="entry name" value="BASIC-LEUCINE ZIPPER TRANSCRIPTION FACTOR E-RELATED"/>
    <property type="match status" value="1"/>
</dbReference>
<keyword evidence="11" id="KW-1185">Reference proteome</keyword>
<evidence type="ECO:0000256" key="5">
    <source>
        <dbReference type="ARBA" id="ARBA00023163"/>
    </source>
</evidence>
<feature type="compositionally biased region" description="Low complexity" evidence="8">
    <location>
        <begin position="529"/>
        <end position="543"/>
    </location>
</feature>
<dbReference type="CDD" id="cd14812">
    <property type="entry name" value="bZIP_u3"/>
    <property type="match status" value="1"/>
</dbReference>
<evidence type="ECO:0000256" key="2">
    <source>
        <dbReference type="ARBA" id="ARBA00007163"/>
    </source>
</evidence>
<protein>
    <recommendedName>
        <fullName evidence="9">BZIP domain-containing protein</fullName>
    </recommendedName>
</protein>
<dbReference type="GO" id="GO:0005634">
    <property type="term" value="C:nucleus"/>
    <property type="evidence" value="ECO:0007669"/>
    <property type="project" value="UniProtKB-SubCell"/>
</dbReference>
<evidence type="ECO:0000256" key="7">
    <source>
        <dbReference type="SAM" id="Coils"/>
    </source>
</evidence>
<dbReference type="EMBL" id="LNZH02000045">
    <property type="protein sequence ID" value="OCB91989.1"/>
    <property type="molecule type" value="Genomic_DNA"/>
</dbReference>
<organism evidence="10 11">
    <name type="scientific">Sanghuangporus baumii</name>
    <name type="common">Phellinus baumii</name>
    <dbReference type="NCBI Taxonomy" id="108892"/>
    <lineage>
        <taxon>Eukaryota</taxon>
        <taxon>Fungi</taxon>
        <taxon>Dikarya</taxon>
        <taxon>Basidiomycota</taxon>
        <taxon>Agaricomycotina</taxon>
        <taxon>Agaricomycetes</taxon>
        <taxon>Hymenochaetales</taxon>
        <taxon>Hymenochaetaceae</taxon>
        <taxon>Sanghuangporus</taxon>
    </lineage>
</organism>
<dbReference type="SMART" id="SM00338">
    <property type="entry name" value="BRLZ"/>
    <property type="match status" value="1"/>
</dbReference>
<feature type="region of interest" description="Disordered" evidence="8">
    <location>
        <begin position="52"/>
        <end position="73"/>
    </location>
</feature>